<comment type="caution">
    <text evidence="1">The sequence shown here is derived from an EMBL/GenBank/DDBJ whole genome shotgun (WGS) entry which is preliminary data.</text>
</comment>
<evidence type="ECO:0000313" key="2">
    <source>
        <dbReference type="Proteomes" id="UP001524586"/>
    </source>
</evidence>
<organism evidence="1 2">
    <name type="scientific">Methylomonas rivi</name>
    <dbReference type="NCBI Taxonomy" id="2952226"/>
    <lineage>
        <taxon>Bacteria</taxon>
        <taxon>Pseudomonadati</taxon>
        <taxon>Pseudomonadota</taxon>
        <taxon>Gammaproteobacteria</taxon>
        <taxon>Methylococcales</taxon>
        <taxon>Methylococcaceae</taxon>
        <taxon>Methylomonas</taxon>
    </lineage>
</organism>
<dbReference type="Proteomes" id="UP001524586">
    <property type="component" value="Unassembled WGS sequence"/>
</dbReference>
<name>A0ABT1U2Q4_9GAMM</name>
<protein>
    <submittedName>
        <fullName evidence="1">Uncharacterized protein</fullName>
    </submittedName>
</protein>
<proteinExistence type="predicted"/>
<keyword evidence="2" id="KW-1185">Reference proteome</keyword>
<accession>A0ABT1U2Q4</accession>
<dbReference type="RefSeq" id="WP_256614484.1">
    <property type="nucleotide sequence ID" value="NZ_JANIBK010000023.1"/>
</dbReference>
<gene>
    <name evidence="1" type="ORF">NP596_06545</name>
</gene>
<evidence type="ECO:0000313" key="1">
    <source>
        <dbReference type="EMBL" id="MCQ8128114.1"/>
    </source>
</evidence>
<reference evidence="1 2" key="1">
    <citation type="submission" date="2022-07" db="EMBL/GenBank/DDBJ databases">
        <title>Methylomonas rivi sp. nov., Methylomonas rosea sp. nov., Methylomonas aureus sp. nov. and Methylomonas subterranea sp. nov., four novel methanotrophs isolated from a freshwater creek and the deep terrestrial subsurface.</title>
        <authorList>
            <person name="Abin C."/>
            <person name="Sankaranarayanan K."/>
            <person name="Garner C."/>
            <person name="Sindelar R."/>
            <person name="Kotary K."/>
            <person name="Garner R."/>
            <person name="Barclay S."/>
            <person name="Lawson P."/>
            <person name="Krumholz L."/>
        </authorList>
    </citation>
    <scope>NUCLEOTIDE SEQUENCE [LARGE SCALE GENOMIC DNA]</scope>
    <source>
        <strain evidence="1 2">WSC-6</strain>
    </source>
</reference>
<dbReference type="EMBL" id="JANIBK010000023">
    <property type="protein sequence ID" value="MCQ8128114.1"/>
    <property type="molecule type" value="Genomic_DNA"/>
</dbReference>
<sequence>MKRYAKPFKKSVSRNASMCFALRVLRMQIGHPADLSARQPSFFLLHGQKKETKEKAAPYRVDPALLVFGKGFSKGLPSPREKRAASLPRPWRVVLAKGCDAQGSIKGNKPHALGIFRFADVFKADQRPHRFELHPPFRTAKA</sequence>